<sequence length="114" mass="13859">MFEFTPRKKISDQIFVLARVYLYVDNTNNHISFYFDDFPWSYLLENVNEETIKKIDRIYEEDQVTNCFEDDYHQILDQLSRMIEILLNLGHSLNCTLRWAAIERLNPQYRIVED</sequence>
<proteinExistence type="predicted"/>
<gene>
    <name evidence="1" type="ORF">LCGC14_1217870</name>
</gene>
<name>A0A0F9NUE3_9ZZZZ</name>
<comment type="caution">
    <text evidence="1">The sequence shown here is derived from an EMBL/GenBank/DDBJ whole genome shotgun (WGS) entry which is preliminary data.</text>
</comment>
<accession>A0A0F9NUE3</accession>
<evidence type="ECO:0000313" key="1">
    <source>
        <dbReference type="EMBL" id="KKM92495.1"/>
    </source>
</evidence>
<dbReference type="AlphaFoldDB" id="A0A0F9NUE3"/>
<protein>
    <submittedName>
        <fullName evidence="1">Uncharacterized protein</fullName>
    </submittedName>
</protein>
<organism evidence="1">
    <name type="scientific">marine sediment metagenome</name>
    <dbReference type="NCBI Taxonomy" id="412755"/>
    <lineage>
        <taxon>unclassified sequences</taxon>
        <taxon>metagenomes</taxon>
        <taxon>ecological metagenomes</taxon>
    </lineage>
</organism>
<dbReference type="EMBL" id="LAZR01006385">
    <property type="protein sequence ID" value="KKM92495.1"/>
    <property type="molecule type" value="Genomic_DNA"/>
</dbReference>
<reference evidence="1" key="1">
    <citation type="journal article" date="2015" name="Nature">
        <title>Complex archaea that bridge the gap between prokaryotes and eukaryotes.</title>
        <authorList>
            <person name="Spang A."/>
            <person name="Saw J.H."/>
            <person name="Jorgensen S.L."/>
            <person name="Zaremba-Niedzwiedzka K."/>
            <person name="Martijn J."/>
            <person name="Lind A.E."/>
            <person name="van Eijk R."/>
            <person name="Schleper C."/>
            <person name="Guy L."/>
            <person name="Ettema T.J."/>
        </authorList>
    </citation>
    <scope>NUCLEOTIDE SEQUENCE</scope>
</reference>